<reference evidence="8 10" key="1">
    <citation type="journal article" date="2015" name="Genome Announc.">
        <title>Genome Sequences of Oblitimonas alkaliphila gen. nov. sp. nov. (Proposed), a Novel Bacterium of the Pseudomonadaceae Family.</title>
        <authorList>
            <person name="Lauer A.C."/>
            <person name="Nicholson A.C."/>
            <person name="Humrighouse B.W."/>
            <person name="Emery B."/>
            <person name="Drobish A."/>
            <person name="Juieng P."/>
            <person name="Loparev V."/>
            <person name="McQuiston J.R."/>
        </authorList>
    </citation>
    <scope>NUCLEOTIDE SEQUENCE [LARGE SCALE GENOMIC DNA]</scope>
    <source>
        <strain evidence="8 10">E5571</strain>
    </source>
</reference>
<comment type="similarity">
    <text evidence="2">In the N-terminal section; belongs to the transposase 2 family.</text>
</comment>
<sequence length="354" mass="39843">MKQTKTLKVRVKDKHRPLLNNMARSVNFVWNYVNELSHRSIKERGVFLSAYTIQKYTQGVHKELGLHSHTVQKVGAEYATRRRQFKKSRLSWRKSGGVRRSLGWIPINTGMAKWKNGQVYHNGHYFNVWDSYGLSQYTFKSASFNEDARGRWYFNVVVEVDVVMPKGQDCIGIDLGLTDTATCSDGTKLEAGRFYRGLEEKLAIAQRARNKTQVKTIHAKIANRRKDTLHKFSRTLVNRCGEIYVGNVSSLKLVKTKMAKSVLDAGWGQLKTMLKYKSDHAGIVFKEVNEAYTTQTCSCCGALPDSRPRGIAGLGIREWMCSACGVTHSDRDVNAAKNILAVGHGRLAVGIPAL</sequence>
<name>A0A0K1XBN7_9GAMM</name>
<dbReference type="GO" id="GO:0003677">
    <property type="term" value="F:DNA binding"/>
    <property type="evidence" value="ECO:0007669"/>
    <property type="project" value="UniProtKB-KW"/>
</dbReference>
<dbReference type="EMBL" id="JACANB010000001">
    <property type="protein sequence ID" value="MDM1695091.1"/>
    <property type="molecule type" value="Genomic_DNA"/>
</dbReference>
<evidence type="ECO:0000313" key="8">
    <source>
        <dbReference type="EMBL" id="AKX58598.1"/>
    </source>
</evidence>
<keyword evidence="10" id="KW-1185">Reference proteome</keyword>
<protein>
    <submittedName>
        <fullName evidence="8 9">Transposase</fullName>
    </submittedName>
</protein>
<dbReference type="InterPro" id="IPR051399">
    <property type="entry name" value="RNA-guided_DNA_endo/Transpos"/>
</dbReference>
<dbReference type="PANTHER" id="PTHR30405:SF11">
    <property type="entry name" value="RNA-GUIDED DNA ENDONUCLEASE RV2885C-RELATED"/>
    <property type="match status" value="1"/>
</dbReference>
<evidence type="ECO:0000313" key="10">
    <source>
        <dbReference type="Proteomes" id="UP000063953"/>
    </source>
</evidence>
<dbReference type="OrthoDB" id="6653725at2"/>
<evidence type="ECO:0000256" key="2">
    <source>
        <dbReference type="ARBA" id="ARBA00011044"/>
    </source>
</evidence>
<evidence type="ECO:0000256" key="4">
    <source>
        <dbReference type="ARBA" id="ARBA00023125"/>
    </source>
</evidence>
<dbReference type="Proteomes" id="UP000063953">
    <property type="component" value="Chromosome"/>
</dbReference>
<dbReference type="GO" id="GO:0032196">
    <property type="term" value="P:transposition"/>
    <property type="evidence" value="ECO:0007669"/>
    <property type="project" value="UniProtKB-KW"/>
</dbReference>
<dbReference type="InterPro" id="IPR001959">
    <property type="entry name" value="Transposase"/>
</dbReference>
<dbReference type="Pfam" id="PF01385">
    <property type="entry name" value="OrfB_IS605"/>
    <property type="match status" value="1"/>
</dbReference>
<evidence type="ECO:0000313" key="9">
    <source>
        <dbReference type="EMBL" id="MDM1695091.1"/>
    </source>
</evidence>
<dbReference type="NCBIfam" id="TIGR01766">
    <property type="entry name" value="IS200/IS605 family accessory protein TnpB-like domain"/>
    <property type="match status" value="1"/>
</dbReference>
<dbReference type="NCBIfam" id="NF040570">
    <property type="entry name" value="guided_TnpB"/>
    <property type="match status" value="1"/>
</dbReference>
<dbReference type="PATRIC" id="fig|1698446.3.peg.775"/>
<reference evidence="9" key="2">
    <citation type="submission" date="2020-06" db="EMBL/GenBank/DDBJ databases">
        <authorList>
            <person name="Dong N."/>
        </authorList>
    </citation>
    <scope>NUCLEOTIDE SEQUENCE</scope>
    <source>
        <strain evidence="9">DF46-2-2</strain>
    </source>
</reference>
<evidence type="ECO:0000256" key="1">
    <source>
        <dbReference type="ARBA" id="ARBA00008761"/>
    </source>
</evidence>
<evidence type="ECO:0000259" key="6">
    <source>
        <dbReference type="Pfam" id="PF01385"/>
    </source>
</evidence>
<gene>
    <name evidence="9" type="primary">tnpB</name>
    <name evidence="8" type="ORF">AKN88_00555</name>
    <name evidence="9" type="ORF">HX099_00180</name>
</gene>
<reference evidence="9" key="3">
    <citation type="journal article" date="2022" name="Sci. Total Environ.">
        <title>Prevalence, transmission, and molecular epidemiology of tet(X)-positive bacteria among humans, animals, and environmental niches in China: An epidemiological, and genomic-based study.</title>
        <authorList>
            <person name="Dong N."/>
            <person name="Zeng Y."/>
            <person name="Cai C."/>
            <person name="Sun C."/>
            <person name="Lu J."/>
            <person name="Liu C."/>
            <person name="Zhou H."/>
            <person name="Sun Q."/>
            <person name="Shu L."/>
            <person name="Wang H."/>
            <person name="Wang Y."/>
            <person name="Wang S."/>
            <person name="Wu C."/>
            <person name="Chan E.W."/>
            <person name="Chen G."/>
            <person name="Shen Z."/>
            <person name="Chen S."/>
            <person name="Zhang R."/>
        </authorList>
    </citation>
    <scope>NUCLEOTIDE SEQUENCE</scope>
    <source>
        <strain evidence="9">DF46-2-2</strain>
    </source>
</reference>
<dbReference type="Proteomes" id="UP001173465">
    <property type="component" value="Unassembled WGS sequence"/>
</dbReference>
<keyword evidence="5" id="KW-0233">DNA recombination</keyword>
<dbReference type="EMBL" id="CP012365">
    <property type="protein sequence ID" value="AKX58598.1"/>
    <property type="molecule type" value="Genomic_DNA"/>
</dbReference>
<feature type="domain" description="Probable transposase IS891/IS1136/IS1341" evidence="6">
    <location>
        <begin position="156"/>
        <end position="249"/>
    </location>
</feature>
<evidence type="ECO:0000256" key="3">
    <source>
        <dbReference type="ARBA" id="ARBA00022578"/>
    </source>
</evidence>
<dbReference type="GO" id="GO:0006310">
    <property type="term" value="P:DNA recombination"/>
    <property type="evidence" value="ECO:0007669"/>
    <property type="project" value="UniProtKB-KW"/>
</dbReference>
<evidence type="ECO:0000256" key="5">
    <source>
        <dbReference type="ARBA" id="ARBA00023172"/>
    </source>
</evidence>
<keyword evidence="4" id="KW-0238">DNA-binding</keyword>
<dbReference type="Pfam" id="PF07282">
    <property type="entry name" value="Cas12f1-like_TNB"/>
    <property type="match status" value="1"/>
</dbReference>
<proteinExistence type="inferred from homology"/>
<keyword evidence="3" id="KW-0815">Transposition</keyword>
<organism evidence="8 10">
    <name type="scientific">Thiopseudomonas alkaliphila</name>
    <dbReference type="NCBI Taxonomy" id="1697053"/>
    <lineage>
        <taxon>Bacteria</taxon>
        <taxon>Pseudomonadati</taxon>
        <taxon>Pseudomonadota</taxon>
        <taxon>Gammaproteobacteria</taxon>
        <taxon>Pseudomonadales</taxon>
        <taxon>Pseudomonadaceae</taxon>
        <taxon>Thiopseudomonas</taxon>
    </lineage>
</organism>
<dbReference type="RefSeq" id="WP_053099499.1">
    <property type="nucleotide sequence ID" value="NZ_CP012364.1"/>
</dbReference>
<comment type="similarity">
    <text evidence="1">In the C-terminal section; belongs to the transposase 35 family.</text>
</comment>
<dbReference type="PANTHER" id="PTHR30405">
    <property type="entry name" value="TRANSPOSASE"/>
    <property type="match status" value="1"/>
</dbReference>
<accession>A0A0K1XBN7</accession>
<evidence type="ECO:0000259" key="7">
    <source>
        <dbReference type="Pfam" id="PF07282"/>
    </source>
</evidence>
<feature type="domain" description="Cas12f1-like TNB" evidence="7">
    <location>
        <begin position="267"/>
        <end position="339"/>
    </location>
</feature>
<dbReference type="InterPro" id="IPR010095">
    <property type="entry name" value="Cas12f1-like_TNB"/>
</dbReference>
<dbReference type="AlphaFoldDB" id="A0A0K1XBN7"/>